<proteinExistence type="predicted"/>
<name>A0A0F9B158_9ZZZZ</name>
<organism evidence="1">
    <name type="scientific">marine sediment metagenome</name>
    <dbReference type="NCBI Taxonomy" id="412755"/>
    <lineage>
        <taxon>unclassified sequences</taxon>
        <taxon>metagenomes</taxon>
        <taxon>ecological metagenomes</taxon>
    </lineage>
</organism>
<comment type="caution">
    <text evidence="1">The sequence shown here is derived from an EMBL/GenBank/DDBJ whole genome shotgun (WGS) entry which is preliminary data.</text>
</comment>
<accession>A0A0F9B158</accession>
<evidence type="ECO:0000313" key="1">
    <source>
        <dbReference type="EMBL" id="KKK78306.1"/>
    </source>
</evidence>
<reference evidence="1" key="1">
    <citation type="journal article" date="2015" name="Nature">
        <title>Complex archaea that bridge the gap between prokaryotes and eukaryotes.</title>
        <authorList>
            <person name="Spang A."/>
            <person name="Saw J.H."/>
            <person name="Jorgensen S.L."/>
            <person name="Zaremba-Niedzwiedzka K."/>
            <person name="Martijn J."/>
            <person name="Lind A.E."/>
            <person name="van Eijk R."/>
            <person name="Schleper C."/>
            <person name="Guy L."/>
            <person name="Ettema T.J."/>
        </authorList>
    </citation>
    <scope>NUCLEOTIDE SEQUENCE</scope>
</reference>
<dbReference type="AlphaFoldDB" id="A0A0F9B158"/>
<protein>
    <submittedName>
        <fullName evidence="1">Uncharacterized protein</fullName>
    </submittedName>
</protein>
<sequence length="57" mass="6314">MTTHENLANKLTKLASEVTEGCIVELGSYHGKGARALACEAQVQVYSIDDYTRKRGW</sequence>
<gene>
    <name evidence="1" type="ORF">LCGC14_2844920</name>
</gene>
<feature type="non-terminal residue" evidence="1">
    <location>
        <position position="57"/>
    </location>
</feature>
<dbReference type="EMBL" id="LAZR01054550">
    <property type="protein sequence ID" value="KKK78306.1"/>
    <property type="molecule type" value="Genomic_DNA"/>
</dbReference>